<sequence length="233" mass="26264">MKSVVMKIGRNKLYPYISVLLVTIAFLATNPLVNFEWRYLLSYVGAICGLICVILLAKGKNSGNVFGMLAAFGEMSGNFLGRNVGAALPSLYYFVTHIFGLATWKKHMDAQATLEPRKLTERHFGIAILFIIGASFVNMYLTGILGVVNDPYQLMLNNFIFALGVTAQFLMIARFSFNWYLWIIMNILVISLNIYTKNPIIATQYAIYLFNAIYGLLEWHESEAKKEQASTVQ</sequence>
<feature type="transmembrane region" description="Helical" evidence="8">
    <location>
        <begin position="86"/>
        <end position="104"/>
    </location>
</feature>
<evidence type="ECO:0000313" key="9">
    <source>
        <dbReference type="EMBL" id="MBA3925046.1"/>
    </source>
</evidence>
<dbReference type="PANTHER" id="PTHR36122:SF2">
    <property type="entry name" value="NICOTINAMIDE RIBOSIDE TRANSPORTER PNUC"/>
    <property type="match status" value="1"/>
</dbReference>
<feature type="transmembrane region" description="Helical" evidence="8">
    <location>
        <begin position="154"/>
        <end position="172"/>
    </location>
</feature>
<reference evidence="9 10" key="1">
    <citation type="submission" date="2020-05" db="EMBL/GenBank/DDBJ databases">
        <authorList>
            <person name="Carlin C.R."/>
        </authorList>
    </citation>
    <scope>NUCLEOTIDE SEQUENCE [LARGE SCALE GENOMIC DNA]</scope>
    <source>
        <strain evidence="9 10">FSL W9-0585</strain>
    </source>
</reference>
<keyword evidence="7 8" id="KW-0472">Membrane</keyword>
<keyword evidence="6 8" id="KW-1133">Transmembrane helix</keyword>
<comment type="similarity">
    <text evidence="2">Belongs to the nicotinamide ribonucleoside (NR) uptake permease (TC 4.B.1) family.</text>
</comment>
<dbReference type="EMBL" id="JABJVM010000001">
    <property type="protein sequence ID" value="MBA3925046.1"/>
    <property type="molecule type" value="Genomic_DNA"/>
</dbReference>
<keyword evidence="5 8" id="KW-0812">Transmembrane</keyword>
<dbReference type="RefSeq" id="WP_181675278.1">
    <property type="nucleotide sequence ID" value="NZ_JABJVM010000001.1"/>
</dbReference>
<dbReference type="InterPro" id="IPR006419">
    <property type="entry name" value="NMN_transpt_PnuC"/>
</dbReference>
<evidence type="ECO:0000256" key="8">
    <source>
        <dbReference type="SAM" id="Phobius"/>
    </source>
</evidence>
<feature type="transmembrane region" description="Helical" evidence="8">
    <location>
        <begin position="12"/>
        <end position="33"/>
    </location>
</feature>
<name>A0A7W1T3W7_9LIST</name>
<evidence type="ECO:0000256" key="5">
    <source>
        <dbReference type="ARBA" id="ARBA00022692"/>
    </source>
</evidence>
<evidence type="ECO:0000313" key="10">
    <source>
        <dbReference type="Proteomes" id="UP000548787"/>
    </source>
</evidence>
<feature type="transmembrane region" description="Helical" evidence="8">
    <location>
        <begin position="124"/>
        <end position="148"/>
    </location>
</feature>
<protein>
    <submittedName>
        <fullName evidence="9">Nicotinamide mononucleotide transporter</fullName>
    </submittedName>
</protein>
<evidence type="ECO:0000256" key="7">
    <source>
        <dbReference type="ARBA" id="ARBA00023136"/>
    </source>
</evidence>
<evidence type="ECO:0000256" key="2">
    <source>
        <dbReference type="ARBA" id="ARBA00006669"/>
    </source>
</evidence>
<gene>
    <name evidence="9" type="ORF">HPK16_01730</name>
</gene>
<dbReference type="NCBIfam" id="TIGR01528">
    <property type="entry name" value="NMN_trans_PnuC"/>
    <property type="match status" value="1"/>
</dbReference>
<proteinExistence type="inferred from homology"/>
<dbReference type="AlphaFoldDB" id="A0A7W1T3W7"/>
<dbReference type="GO" id="GO:0005886">
    <property type="term" value="C:plasma membrane"/>
    <property type="evidence" value="ECO:0007669"/>
    <property type="project" value="UniProtKB-SubCell"/>
</dbReference>
<keyword evidence="3" id="KW-0813">Transport</keyword>
<feature type="transmembrane region" description="Helical" evidence="8">
    <location>
        <begin position="39"/>
        <end position="57"/>
    </location>
</feature>
<evidence type="ECO:0000256" key="6">
    <source>
        <dbReference type="ARBA" id="ARBA00022989"/>
    </source>
</evidence>
<comment type="subcellular location">
    <subcellularLocation>
        <location evidence="1">Cell membrane</location>
        <topology evidence="1">Multi-pass membrane protein</topology>
    </subcellularLocation>
</comment>
<dbReference type="GO" id="GO:0034257">
    <property type="term" value="F:nicotinamide riboside transmembrane transporter activity"/>
    <property type="evidence" value="ECO:0007669"/>
    <property type="project" value="InterPro"/>
</dbReference>
<dbReference type="Pfam" id="PF04973">
    <property type="entry name" value="NMN_transporter"/>
    <property type="match status" value="1"/>
</dbReference>
<dbReference type="PANTHER" id="PTHR36122">
    <property type="entry name" value="NICOTINAMIDE RIBOSIDE TRANSPORTER PNUC"/>
    <property type="match status" value="1"/>
</dbReference>
<keyword evidence="4" id="KW-1003">Cell membrane</keyword>
<organism evidence="9 10">
    <name type="scientific">Listeria rustica</name>
    <dbReference type="NCBI Taxonomy" id="2713503"/>
    <lineage>
        <taxon>Bacteria</taxon>
        <taxon>Bacillati</taxon>
        <taxon>Bacillota</taxon>
        <taxon>Bacilli</taxon>
        <taxon>Bacillales</taxon>
        <taxon>Listeriaceae</taxon>
        <taxon>Listeria</taxon>
    </lineage>
</organism>
<feature type="transmembrane region" description="Helical" evidence="8">
    <location>
        <begin position="179"/>
        <end position="195"/>
    </location>
</feature>
<reference evidence="9 10" key="2">
    <citation type="submission" date="2020-08" db="EMBL/GenBank/DDBJ databases">
        <title>Listeria ohnekaius sp. nov. and Listeria portnoyii sp. nov. isolated from non-agricultural and natural environments.</title>
        <authorList>
            <person name="Weller D."/>
            <person name="Belias A.M."/>
            <person name="Liao J."/>
            <person name="Guo S."/>
            <person name="Orsi R.H."/>
            <person name="Wiedmann M."/>
        </authorList>
    </citation>
    <scope>NUCLEOTIDE SEQUENCE [LARGE SCALE GENOMIC DNA]</scope>
    <source>
        <strain evidence="9 10">FSL W9-0585</strain>
    </source>
</reference>
<evidence type="ECO:0000256" key="4">
    <source>
        <dbReference type="ARBA" id="ARBA00022475"/>
    </source>
</evidence>
<keyword evidence="10" id="KW-1185">Reference proteome</keyword>
<evidence type="ECO:0000256" key="1">
    <source>
        <dbReference type="ARBA" id="ARBA00004651"/>
    </source>
</evidence>
<dbReference type="Proteomes" id="UP000548787">
    <property type="component" value="Unassembled WGS sequence"/>
</dbReference>
<comment type="caution">
    <text evidence="9">The sequence shown here is derived from an EMBL/GenBank/DDBJ whole genome shotgun (WGS) entry which is preliminary data.</text>
</comment>
<evidence type="ECO:0000256" key="3">
    <source>
        <dbReference type="ARBA" id="ARBA00022448"/>
    </source>
</evidence>
<accession>A0A7W1T3W7</accession>